<dbReference type="InterPro" id="IPR029472">
    <property type="entry name" value="Copia-like_N"/>
</dbReference>
<dbReference type="InterPro" id="IPR054722">
    <property type="entry name" value="PolX-like_BBD"/>
</dbReference>
<protein>
    <submittedName>
        <fullName evidence="5">Uncharacterized protein LOC104773723</fullName>
    </submittedName>
</protein>
<keyword evidence="4" id="KW-1185">Reference proteome</keyword>
<reference evidence="5" key="2">
    <citation type="submission" date="2025-08" db="UniProtKB">
        <authorList>
            <consortium name="RefSeq"/>
        </authorList>
    </citation>
    <scope>IDENTIFICATION</scope>
    <source>
        <tissue evidence="5">Leaf</tissue>
    </source>
</reference>
<dbReference type="Pfam" id="PF22936">
    <property type="entry name" value="Pol_BBD"/>
    <property type="match status" value="1"/>
</dbReference>
<dbReference type="PANTHER" id="PTHR47481">
    <property type="match status" value="1"/>
</dbReference>
<evidence type="ECO:0000259" key="2">
    <source>
        <dbReference type="Pfam" id="PF14244"/>
    </source>
</evidence>
<feature type="domain" description="Retrotransposon Copia-like N-terminal" evidence="2">
    <location>
        <begin position="24"/>
        <end position="60"/>
    </location>
</feature>
<sequence length="400" mass="44069">MKTETINNPGTLYTVPTLNISNCVTVTLTGQNYALWKNQLETFLAGQGLLGFVNGSISVPQATVNVTGTDGTPSQRLNPEYQSEYQNWVRTDSVVNCSTSYQVWNTLANHFNRVSSSRLFELQRKLQTIEKKDRTMIVYLRELKSICDQLASVGSPVTEKMKIFAALNGLGREYEPIKTTIENTVDSVPGPTLDDVIPKITGYDDRLQSYLVENSVTPHLAFNVSQQNIPGYYQPNSNRRGRGNGRFNNSYQADDIPAALTAMRITDVTDQHGHEWLPDSGSSVHVTPSTQALHHSQPYTGSDSVMVGDGTFLPITHTGSASIASTSGNLPLKDVLVCPNIARSLLSVSMTRAKTKQLAGAVHLIFEDIWSKESMRISIGEDIYQVQPTLSLIQVQESPK</sequence>
<dbReference type="Pfam" id="PF14223">
    <property type="entry name" value="Retrotran_gag_2"/>
    <property type="match status" value="1"/>
</dbReference>
<proteinExistence type="predicted"/>
<dbReference type="RefSeq" id="XP_010496670.1">
    <property type="nucleotide sequence ID" value="XM_010498368.1"/>
</dbReference>
<gene>
    <name evidence="5" type="primary">LOC104773723</name>
</gene>
<organism evidence="4 5">
    <name type="scientific">Camelina sativa</name>
    <name type="common">False flax</name>
    <name type="synonym">Myagrum sativum</name>
    <dbReference type="NCBI Taxonomy" id="90675"/>
    <lineage>
        <taxon>Eukaryota</taxon>
        <taxon>Viridiplantae</taxon>
        <taxon>Streptophyta</taxon>
        <taxon>Embryophyta</taxon>
        <taxon>Tracheophyta</taxon>
        <taxon>Spermatophyta</taxon>
        <taxon>Magnoliopsida</taxon>
        <taxon>eudicotyledons</taxon>
        <taxon>Gunneridae</taxon>
        <taxon>Pentapetalae</taxon>
        <taxon>rosids</taxon>
        <taxon>malvids</taxon>
        <taxon>Brassicales</taxon>
        <taxon>Brassicaceae</taxon>
        <taxon>Camelineae</taxon>
        <taxon>Camelina</taxon>
    </lineage>
</organism>
<evidence type="ECO:0000313" key="4">
    <source>
        <dbReference type="Proteomes" id="UP000694864"/>
    </source>
</evidence>
<feature type="region of interest" description="Disordered" evidence="1">
    <location>
        <begin position="231"/>
        <end position="251"/>
    </location>
</feature>
<accession>A0ABM0Y7B2</accession>
<evidence type="ECO:0000313" key="5">
    <source>
        <dbReference type="RefSeq" id="XP_010496670.1"/>
    </source>
</evidence>
<dbReference type="Pfam" id="PF14244">
    <property type="entry name" value="Retrotran_gag_3"/>
    <property type="match status" value="1"/>
</dbReference>
<feature type="domain" description="Retrovirus-related Pol polyprotein from transposon TNT 1-94-like beta-barrel" evidence="3">
    <location>
        <begin position="276"/>
        <end position="352"/>
    </location>
</feature>
<name>A0ABM0Y7B2_CAMSA</name>
<dbReference type="GeneID" id="104773723"/>
<reference evidence="4" key="1">
    <citation type="journal article" date="2014" name="Nat. Commun.">
        <title>The emerging biofuel crop Camelina sativa retains a highly undifferentiated hexaploid genome structure.</title>
        <authorList>
            <person name="Kagale S."/>
            <person name="Koh C."/>
            <person name="Nixon J."/>
            <person name="Bollina V."/>
            <person name="Clarke W.E."/>
            <person name="Tuteja R."/>
            <person name="Spillane C."/>
            <person name="Robinson S.J."/>
            <person name="Links M.G."/>
            <person name="Clarke C."/>
            <person name="Higgins E.E."/>
            <person name="Huebert T."/>
            <person name="Sharpe A.G."/>
            <person name="Parkin I.A."/>
        </authorList>
    </citation>
    <scope>NUCLEOTIDE SEQUENCE [LARGE SCALE GENOMIC DNA]</scope>
    <source>
        <strain evidence="4">cv. DH55</strain>
    </source>
</reference>
<dbReference type="Proteomes" id="UP000694864">
    <property type="component" value="Unplaced"/>
</dbReference>
<evidence type="ECO:0000256" key="1">
    <source>
        <dbReference type="SAM" id="MobiDB-lite"/>
    </source>
</evidence>
<dbReference type="PANTHER" id="PTHR47481:SF10">
    <property type="entry name" value="COPIA-LIKE POLYPROTEIN_RETROTRANSPOSON"/>
    <property type="match status" value="1"/>
</dbReference>
<evidence type="ECO:0000259" key="3">
    <source>
        <dbReference type="Pfam" id="PF22936"/>
    </source>
</evidence>